<dbReference type="AlphaFoldDB" id="A0A437AJQ2"/>
<evidence type="ECO:0000256" key="4">
    <source>
        <dbReference type="ARBA" id="ARBA00022694"/>
    </source>
</evidence>
<keyword evidence="3" id="KW-0698">rRNA processing</keyword>
<evidence type="ECO:0000313" key="8">
    <source>
        <dbReference type="Proteomes" id="UP000282876"/>
    </source>
</evidence>
<dbReference type="PIRSF" id="PIRSF023803">
    <property type="entry name" value="Ribonuclease_P_prd"/>
    <property type="match status" value="1"/>
</dbReference>
<dbReference type="PANTHER" id="PTHR48414:SF1">
    <property type="entry name" value="POP5 HOMOLOG, RIBONUCLEASE P_MRP SUBUNIT"/>
    <property type="match status" value="1"/>
</dbReference>
<evidence type="ECO:0000256" key="1">
    <source>
        <dbReference type="ARBA" id="ARBA00004123"/>
    </source>
</evidence>
<dbReference type="GO" id="GO:0001682">
    <property type="term" value="P:tRNA 5'-leader removal"/>
    <property type="evidence" value="ECO:0007669"/>
    <property type="project" value="InterPro"/>
</dbReference>
<dbReference type="GO" id="GO:0030677">
    <property type="term" value="C:ribonuclease P complex"/>
    <property type="evidence" value="ECO:0007669"/>
    <property type="project" value="InterPro"/>
</dbReference>
<comment type="similarity">
    <text evidence="2">Belongs to the eukaryotic/archaeal RNase P protein component 2 family.</text>
</comment>
<dbReference type="InterPro" id="IPR016819">
    <property type="entry name" value="RNase_P/MRP_POP5"/>
</dbReference>
<accession>A0A437AJQ2</accession>
<evidence type="ECO:0000256" key="2">
    <source>
        <dbReference type="ARBA" id="ARBA00010800"/>
    </source>
</evidence>
<dbReference type="Gene3D" id="3.30.70.3250">
    <property type="entry name" value="Ribonuclease P, Pop5 subunit"/>
    <property type="match status" value="1"/>
</dbReference>
<dbReference type="InterPro" id="IPR002759">
    <property type="entry name" value="Pop5/Rpp14/Rnp2-like"/>
</dbReference>
<dbReference type="Pfam" id="PF01900">
    <property type="entry name" value="RNase_P_Rpp14"/>
    <property type="match status" value="1"/>
</dbReference>
<comment type="subcellular location">
    <subcellularLocation>
        <location evidence="1">Nucleus</location>
    </subcellularLocation>
</comment>
<evidence type="ECO:0000256" key="3">
    <source>
        <dbReference type="ARBA" id="ARBA00022552"/>
    </source>
</evidence>
<keyword evidence="8" id="KW-1185">Reference proteome</keyword>
<organism evidence="7 8">
    <name type="scientific">Tubulinosema ratisbonensis</name>
    <dbReference type="NCBI Taxonomy" id="291195"/>
    <lineage>
        <taxon>Eukaryota</taxon>
        <taxon>Fungi</taxon>
        <taxon>Fungi incertae sedis</taxon>
        <taxon>Microsporidia</taxon>
        <taxon>Tubulinosematoidea</taxon>
        <taxon>Tubulinosematidae</taxon>
        <taxon>Tubulinosema</taxon>
    </lineage>
</organism>
<dbReference type="SUPFAM" id="SSF160350">
    <property type="entry name" value="Rnp2-like"/>
    <property type="match status" value="1"/>
</dbReference>
<evidence type="ECO:0000313" key="7">
    <source>
        <dbReference type="EMBL" id="RVD91256.1"/>
    </source>
</evidence>
<dbReference type="GO" id="GO:0005634">
    <property type="term" value="C:nucleus"/>
    <property type="evidence" value="ECO:0007669"/>
    <property type="project" value="UniProtKB-SubCell"/>
</dbReference>
<keyword evidence="4" id="KW-0819">tRNA processing</keyword>
<protein>
    <recommendedName>
        <fullName evidence="6">Ribonuclease P/MRP protein subunit POP5</fullName>
    </recommendedName>
</protein>
<proteinExistence type="inferred from homology"/>
<name>A0A437AJQ2_9MICR</name>
<dbReference type="VEuPathDB" id="MicrosporidiaDB:TUBRATIS_22940"/>
<sequence length="114" mass="13230">MVREKYRYIILKYSFDTSVKYSVNKDTLLKIINNLIRIEYGEYGLSKVTDYSVISSYPFNGYILFRLGRKCTPLVVQTLKNITNLNGKMCNFCVEGVSGNIKKAEKRILKKIKN</sequence>
<evidence type="ECO:0000256" key="5">
    <source>
        <dbReference type="ARBA" id="ARBA00023242"/>
    </source>
</evidence>
<dbReference type="GO" id="GO:0006364">
    <property type="term" value="P:rRNA processing"/>
    <property type="evidence" value="ECO:0007669"/>
    <property type="project" value="UniProtKB-KW"/>
</dbReference>
<dbReference type="InterPro" id="IPR038085">
    <property type="entry name" value="Rnp2-like_sf"/>
</dbReference>
<dbReference type="EMBL" id="RCSS01000588">
    <property type="protein sequence ID" value="RVD91256.1"/>
    <property type="molecule type" value="Genomic_DNA"/>
</dbReference>
<reference evidence="7 8" key="1">
    <citation type="submission" date="2018-10" db="EMBL/GenBank/DDBJ databases">
        <title>Draft genome sequence of the microsporidian Tubulinosema ratisbonensis.</title>
        <authorList>
            <person name="Polonais V."/>
            <person name="Peyretaillade E."/>
            <person name="Niehus S."/>
            <person name="Wawrzyniak I."/>
            <person name="Franchet A."/>
            <person name="Gaspin C."/>
            <person name="Reichstadt M."/>
            <person name="Belser C."/>
            <person name="Labadie K."/>
            <person name="Delbac F."/>
            <person name="Ferrandon D."/>
        </authorList>
    </citation>
    <scope>NUCLEOTIDE SEQUENCE [LARGE SCALE GENOMIC DNA]</scope>
    <source>
        <strain evidence="7 8">Franzen</strain>
    </source>
</reference>
<dbReference type="OrthoDB" id="2187212at2759"/>
<gene>
    <name evidence="7" type="ORF">TUBRATIS_22940</name>
</gene>
<comment type="caution">
    <text evidence="7">The sequence shown here is derived from an EMBL/GenBank/DDBJ whole genome shotgun (WGS) entry which is preliminary data.</text>
</comment>
<dbReference type="GO" id="GO:0033204">
    <property type="term" value="F:ribonuclease P RNA binding"/>
    <property type="evidence" value="ECO:0007669"/>
    <property type="project" value="InterPro"/>
</dbReference>
<dbReference type="PANTHER" id="PTHR48414">
    <property type="entry name" value="POP5 HOMOLOG, RIBONUCLEASE P_MRP SUBUNIT"/>
    <property type="match status" value="1"/>
</dbReference>
<keyword evidence="5" id="KW-0539">Nucleus</keyword>
<evidence type="ECO:0000256" key="6">
    <source>
        <dbReference type="ARBA" id="ARBA00044198"/>
    </source>
</evidence>
<dbReference type="Proteomes" id="UP000282876">
    <property type="component" value="Unassembled WGS sequence"/>
</dbReference>